<comment type="caution">
    <text evidence="4">The sequence shown here is derived from an EMBL/GenBank/DDBJ whole genome shotgun (WGS) entry which is preliminary data.</text>
</comment>
<proteinExistence type="predicted"/>
<dbReference type="Gene3D" id="3.30.420.150">
    <property type="entry name" value="Exopolyphosphatase. Domain 2"/>
    <property type="match status" value="1"/>
</dbReference>
<dbReference type="Pfam" id="PF21447">
    <property type="entry name" value="Ppx-GppA_III"/>
    <property type="match status" value="1"/>
</dbReference>
<dbReference type="RefSeq" id="WP_065254924.1">
    <property type="nucleotide sequence ID" value="NZ_JBPAGO010000001.1"/>
</dbReference>
<name>A0A1B8PW40_MORLA</name>
<evidence type="ECO:0000259" key="3">
    <source>
        <dbReference type="Pfam" id="PF21447"/>
    </source>
</evidence>
<dbReference type="Proteomes" id="UP000092607">
    <property type="component" value="Unassembled WGS sequence"/>
</dbReference>
<sequence>MSSIIDDELLCAIDLGSNSFHMAIAYVKDGELKKIASMSEKVQLGAGLDEQGHLSADAQERGLACLSRFMGRLDNVAGERLRVVATNTLRQAINSDEFIAKANQILPCPIEVISGREEARLIYLGVANTNPSDELRFVIDIGGGSTELIIGQGGHSLLTESAQMGAVSFTQKFFKDGVINDEAFGHAMRSAKKEMAQHIRRYQKMGFERVIGSSGTIKAVLGALTGLGLIKHGLITKGAVLALKQHLMDVGHIEHIDLQGVKAHRKAIFPAGVAILLAVMEAFGVKAMSYSDGALREGVMYDMLSRFDSNDARDGGVMKLIDKFNVDKKQAKRVAKTARLLFDVAQEPLGLNQNDHDLLRRSALLHEIGMSIGHSSYHRHSAYILEFGEIAGFSQMEQTRLAGMVRYHRRKITANDHKALMGISTDRMTKLALLLRLAVAINHTRTDIQKSDIKFTLHSPTHWVLDMQKEKLFTGLVDEIDNFLSWGVTLDVLSR</sequence>
<dbReference type="InterPro" id="IPR050273">
    <property type="entry name" value="GppA/Ppx_hydrolase"/>
</dbReference>
<feature type="domain" description="Ppx/GppA phosphatase N-terminal" evidence="2">
    <location>
        <begin position="24"/>
        <end position="306"/>
    </location>
</feature>
<dbReference type="PANTHER" id="PTHR30005">
    <property type="entry name" value="EXOPOLYPHOSPHATASE"/>
    <property type="match status" value="1"/>
</dbReference>
<feature type="domain" description="Ppx/GppA phosphatase C-terminal" evidence="3">
    <location>
        <begin position="313"/>
        <end position="470"/>
    </location>
</feature>
<evidence type="ECO:0000313" key="4">
    <source>
        <dbReference type="EMBL" id="OBX59927.1"/>
    </source>
</evidence>
<accession>A0A1B8PW40</accession>
<evidence type="ECO:0000259" key="2">
    <source>
        <dbReference type="Pfam" id="PF02541"/>
    </source>
</evidence>
<organism evidence="4 5">
    <name type="scientific">Moraxella lacunata</name>
    <dbReference type="NCBI Taxonomy" id="477"/>
    <lineage>
        <taxon>Bacteria</taxon>
        <taxon>Pseudomonadati</taxon>
        <taxon>Pseudomonadota</taxon>
        <taxon>Gammaproteobacteria</taxon>
        <taxon>Moraxellales</taxon>
        <taxon>Moraxellaceae</taxon>
        <taxon>Moraxella</taxon>
    </lineage>
</organism>
<dbReference type="InterPro" id="IPR043129">
    <property type="entry name" value="ATPase_NBD"/>
</dbReference>
<keyword evidence="1" id="KW-0378">Hydrolase</keyword>
<dbReference type="FunFam" id="3.30.420.40:FF:000023">
    <property type="entry name" value="Guanosine-5'-triphosphate,3'-diphosphate pyrophosphatase"/>
    <property type="match status" value="1"/>
</dbReference>
<dbReference type="InterPro" id="IPR030673">
    <property type="entry name" value="PyroPPase_GppA_Ppx"/>
</dbReference>
<dbReference type="GO" id="GO:0006798">
    <property type="term" value="P:polyphosphate catabolic process"/>
    <property type="evidence" value="ECO:0007669"/>
    <property type="project" value="TreeGrafter"/>
</dbReference>
<dbReference type="EMBL" id="LZMS01000097">
    <property type="protein sequence ID" value="OBX59927.1"/>
    <property type="molecule type" value="Genomic_DNA"/>
</dbReference>
<dbReference type="SUPFAM" id="SSF53067">
    <property type="entry name" value="Actin-like ATPase domain"/>
    <property type="match status" value="2"/>
</dbReference>
<dbReference type="OrthoDB" id="9793035at2"/>
<dbReference type="GO" id="GO:0004309">
    <property type="term" value="F:exopolyphosphatase activity"/>
    <property type="evidence" value="ECO:0007669"/>
    <property type="project" value="TreeGrafter"/>
</dbReference>
<dbReference type="PANTHER" id="PTHR30005:SF14">
    <property type="entry name" value="EXOPOLYPHOSPHATASE"/>
    <property type="match status" value="1"/>
</dbReference>
<evidence type="ECO:0000256" key="1">
    <source>
        <dbReference type="ARBA" id="ARBA00022801"/>
    </source>
</evidence>
<dbReference type="Gene3D" id="3.30.420.40">
    <property type="match status" value="1"/>
</dbReference>
<evidence type="ECO:0000313" key="5">
    <source>
        <dbReference type="Proteomes" id="UP000092607"/>
    </source>
</evidence>
<dbReference type="InterPro" id="IPR048950">
    <property type="entry name" value="Ppx_GppA_C"/>
</dbReference>
<dbReference type="PIRSF" id="PIRSF001267">
    <property type="entry name" value="Pyrophosphatase_GppA_Ppx"/>
    <property type="match status" value="1"/>
</dbReference>
<protein>
    <submittedName>
        <fullName evidence="4">Exopolyphosphatase</fullName>
    </submittedName>
</protein>
<dbReference type="SUPFAM" id="SSF109604">
    <property type="entry name" value="HD-domain/PDEase-like"/>
    <property type="match status" value="1"/>
</dbReference>
<dbReference type="Gene3D" id="1.10.3210.10">
    <property type="entry name" value="Hypothetical protein af1432"/>
    <property type="match status" value="1"/>
</dbReference>
<dbReference type="InterPro" id="IPR003695">
    <property type="entry name" value="Ppx_GppA_N"/>
</dbReference>
<dbReference type="Pfam" id="PF02541">
    <property type="entry name" value="Ppx-GppA"/>
    <property type="match status" value="1"/>
</dbReference>
<dbReference type="CDD" id="cd24053">
    <property type="entry name" value="ASKHA_NBD_EcPPX-GppA-like"/>
    <property type="match status" value="1"/>
</dbReference>
<dbReference type="AlphaFoldDB" id="A0A1B8PW40"/>
<gene>
    <name evidence="4" type="ORF">A9309_10580</name>
</gene>
<reference evidence="4 5" key="1">
    <citation type="submission" date="2016-06" db="EMBL/GenBank/DDBJ databases">
        <title>Draft genome of Moraxella lacunata CCUG 57757A.</title>
        <authorList>
            <person name="Salva-Serra F."/>
            <person name="Engstrom-Jakobsson H."/>
            <person name="Thorell K."/>
            <person name="Gonzales-Siles L."/>
            <person name="Karlsson R."/>
            <person name="Boulund F."/>
            <person name="Engstrand L."/>
            <person name="Kristiansson E."/>
            <person name="Moore E."/>
        </authorList>
    </citation>
    <scope>NUCLEOTIDE SEQUENCE [LARGE SCALE GENOMIC DNA]</scope>
    <source>
        <strain evidence="4 5">CCUG 57757A</strain>
    </source>
</reference>